<reference evidence="3 4" key="1">
    <citation type="submission" date="2020-07" db="EMBL/GenBank/DDBJ databases">
        <title>Diversity of carbapenemase encoding genes among Pseudomonas putida group clinical isolates in a tertiary Brazilian hospital.</title>
        <authorList>
            <person name="Alberto-Lei F."/>
            <person name="Nodari C.S."/>
            <person name="Streling A.P."/>
            <person name="Paulino J.T."/>
            <person name="Bessa-Neto F.O."/>
            <person name="Cayo R."/>
            <person name="Gales A.C."/>
        </authorList>
    </citation>
    <scope>NUCLEOTIDE SEQUENCE [LARGE SCALE GENOMIC DNA]</scope>
    <source>
        <strain evidence="3 4">12815</strain>
    </source>
</reference>
<name>A0A7W2KIC1_9PSED</name>
<accession>A0A7W2KIC1</accession>
<dbReference type="SUPFAM" id="SSF160059">
    <property type="entry name" value="PriA/YqbF domain"/>
    <property type="match status" value="1"/>
</dbReference>
<protein>
    <recommendedName>
        <fullName evidence="2">Mu-like prophage FluMu N-terminal domain-containing protein</fullName>
    </recommendedName>
</protein>
<evidence type="ECO:0000259" key="2">
    <source>
        <dbReference type="Pfam" id="PF17891"/>
    </source>
</evidence>
<proteinExistence type="predicted"/>
<dbReference type="EMBL" id="JACGCX010000012">
    <property type="protein sequence ID" value="MBA6098945.1"/>
    <property type="molecule type" value="Genomic_DNA"/>
</dbReference>
<organism evidence="3 4">
    <name type="scientific">Pseudomonas juntendi</name>
    <dbReference type="NCBI Taxonomy" id="2666183"/>
    <lineage>
        <taxon>Bacteria</taxon>
        <taxon>Pseudomonadati</taxon>
        <taxon>Pseudomonadota</taxon>
        <taxon>Gammaproteobacteria</taxon>
        <taxon>Pseudomonadales</taxon>
        <taxon>Pseudomonadaceae</taxon>
        <taxon>Pseudomonas</taxon>
    </lineage>
</organism>
<dbReference type="InterPro" id="IPR041227">
    <property type="entry name" value="FluMu_N"/>
</dbReference>
<feature type="region of interest" description="Disordered" evidence="1">
    <location>
        <begin position="147"/>
        <end position="206"/>
    </location>
</feature>
<gene>
    <name evidence="3" type="ORF">H4C80_17700</name>
</gene>
<dbReference type="AlphaFoldDB" id="A0A7W2KIC1"/>
<feature type="domain" description="Mu-like prophage FluMu N-terminal" evidence="2">
    <location>
        <begin position="4"/>
        <end position="51"/>
    </location>
</feature>
<dbReference type="Pfam" id="PF17891">
    <property type="entry name" value="FluMu_N"/>
    <property type="match status" value="1"/>
</dbReference>
<feature type="compositionally biased region" description="Polar residues" evidence="1">
    <location>
        <begin position="157"/>
        <end position="167"/>
    </location>
</feature>
<dbReference type="RefSeq" id="WP_182389990.1">
    <property type="nucleotide sequence ID" value="NZ_JACGCX010000012.1"/>
</dbReference>
<evidence type="ECO:0000256" key="1">
    <source>
        <dbReference type="SAM" id="MobiDB-lite"/>
    </source>
</evidence>
<dbReference type="Proteomes" id="UP000545074">
    <property type="component" value="Unassembled WGS sequence"/>
</dbReference>
<comment type="caution">
    <text evidence="3">The sequence shown here is derived from an EMBL/GenBank/DDBJ whole genome shotgun (WGS) entry which is preliminary data.</text>
</comment>
<evidence type="ECO:0000313" key="3">
    <source>
        <dbReference type="EMBL" id="MBA6098945.1"/>
    </source>
</evidence>
<evidence type="ECO:0000313" key="4">
    <source>
        <dbReference type="Proteomes" id="UP000545074"/>
    </source>
</evidence>
<sequence>MGVLIKSKTDGFRRGGIVHRAKGTFYRDGALTDEQLEQFSREPQLVMVVQEGPVAATGQDEESLRLIQQMGDTIAGLEHDLDKARAGLNSACSDLMAALERQKAAPGLVMEAVALLEAADPTQEGVIIIKADNLVALITELLQPQVKAPEAQDDANRSTLSNASGDESPNPAPVPPVASPDGAQAGPVAPEKGPAKRGKAAQKEAD</sequence>